<reference evidence="1 2" key="1">
    <citation type="journal article" date="2019" name="Commun. Biol.">
        <title>The bagworm genome reveals a unique fibroin gene that provides high tensile strength.</title>
        <authorList>
            <person name="Kono N."/>
            <person name="Nakamura H."/>
            <person name="Ohtoshi R."/>
            <person name="Tomita M."/>
            <person name="Numata K."/>
            <person name="Arakawa K."/>
        </authorList>
    </citation>
    <scope>NUCLEOTIDE SEQUENCE [LARGE SCALE GENOMIC DNA]</scope>
</reference>
<sequence length="173" mass="19773">MCSIDSCVVGSCSAEGSERRNARPLVTVCVCEKRRKFRFGRELIVVRNNKKKTVSCSPRGRRVTTILVFHLGVPFSWIPHNLTHAQKPRRVNWCREVMQRFTSDDSNAVVYEIHKHFMMWGCFKEIYCCEVSCKRGSMQVILSCLHCLAARQKTAGYVRLAGGYALAKLTRLV</sequence>
<name>A0A4C1UA71_EUMVA</name>
<proteinExistence type="predicted"/>
<gene>
    <name evidence="1" type="ORF">EVAR_75984_1</name>
</gene>
<dbReference type="Proteomes" id="UP000299102">
    <property type="component" value="Unassembled WGS sequence"/>
</dbReference>
<evidence type="ECO:0000313" key="2">
    <source>
        <dbReference type="Proteomes" id="UP000299102"/>
    </source>
</evidence>
<dbReference type="OrthoDB" id="10017160at2759"/>
<evidence type="ECO:0000313" key="1">
    <source>
        <dbReference type="EMBL" id="GBP23271.1"/>
    </source>
</evidence>
<accession>A0A4C1UA71</accession>
<organism evidence="1 2">
    <name type="scientific">Eumeta variegata</name>
    <name type="common">Bagworm moth</name>
    <name type="synonym">Eumeta japonica</name>
    <dbReference type="NCBI Taxonomy" id="151549"/>
    <lineage>
        <taxon>Eukaryota</taxon>
        <taxon>Metazoa</taxon>
        <taxon>Ecdysozoa</taxon>
        <taxon>Arthropoda</taxon>
        <taxon>Hexapoda</taxon>
        <taxon>Insecta</taxon>
        <taxon>Pterygota</taxon>
        <taxon>Neoptera</taxon>
        <taxon>Endopterygota</taxon>
        <taxon>Lepidoptera</taxon>
        <taxon>Glossata</taxon>
        <taxon>Ditrysia</taxon>
        <taxon>Tineoidea</taxon>
        <taxon>Psychidae</taxon>
        <taxon>Oiketicinae</taxon>
        <taxon>Eumeta</taxon>
    </lineage>
</organism>
<keyword evidence="2" id="KW-1185">Reference proteome</keyword>
<comment type="caution">
    <text evidence="1">The sequence shown here is derived from an EMBL/GenBank/DDBJ whole genome shotgun (WGS) entry which is preliminary data.</text>
</comment>
<dbReference type="AlphaFoldDB" id="A0A4C1UA71"/>
<protein>
    <submittedName>
        <fullName evidence="1">Uncharacterized protein</fullName>
    </submittedName>
</protein>
<dbReference type="EMBL" id="BGZK01000149">
    <property type="protein sequence ID" value="GBP23271.1"/>
    <property type="molecule type" value="Genomic_DNA"/>
</dbReference>